<evidence type="ECO:0000256" key="4">
    <source>
        <dbReference type="ARBA" id="ARBA00023136"/>
    </source>
</evidence>
<evidence type="ECO:0000256" key="5">
    <source>
        <dbReference type="SAM" id="Phobius"/>
    </source>
</evidence>
<evidence type="ECO:0000256" key="3">
    <source>
        <dbReference type="ARBA" id="ARBA00022989"/>
    </source>
</evidence>
<keyword evidence="3 5" id="KW-1133">Transmembrane helix</keyword>
<feature type="transmembrane region" description="Helical" evidence="5">
    <location>
        <begin position="42"/>
        <end position="62"/>
    </location>
</feature>
<dbReference type="Gene3D" id="1.20.120.1630">
    <property type="match status" value="1"/>
</dbReference>
<reference evidence="6" key="1">
    <citation type="journal article" date="2019" name="Phytopathology">
        <title>A Novel Group of Rhizobium tumorigenes-Like Agrobacteria Associated with Crown Gall Disease of Rhododendron and Blueberry.</title>
        <authorList>
            <person name="Kuzmanovic N."/>
            <person name="Behrens P."/>
            <person name="Idczak E."/>
            <person name="Wagner S."/>
            <person name="Gotz M."/>
            <person name="Sproer C."/>
            <person name="Bunk B."/>
            <person name="Overmann J."/>
            <person name="Smalla K."/>
        </authorList>
    </citation>
    <scope>NUCLEOTIDE SEQUENCE</scope>
    <source>
        <strain evidence="6">Rho-6.2</strain>
    </source>
</reference>
<keyword evidence="4 5" id="KW-0472">Membrane</keyword>
<keyword evidence="2 5" id="KW-0812">Transmembrane</keyword>
<evidence type="ECO:0000256" key="1">
    <source>
        <dbReference type="ARBA" id="ARBA00004127"/>
    </source>
</evidence>
<dbReference type="PANTHER" id="PTHR12714:SF24">
    <property type="entry name" value="SLR1182 PROTEIN"/>
    <property type="match status" value="1"/>
</dbReference>
<feature type="transmembrane region" description="Helical" evidence="5">
    <location>
        <begin position="16"/>
        <end position="36"/>
    </location>
</feature>
<dbReference type="PANTHER" id="PTHR12714">
    <property type="entry name" value="PROTEIN-S ISOPRENYLCYSTEINE O-METHYLTRANSFERASE"/>
    <property type="match status" value="1"/>
</dbReference>
<accession>A0ABY8IKK7</accession>
<evidence type="ECO:0000313" key="7">
    <source>
        <dbReference type="Proteomes" id="UP000318939"/>
    </source>
</evidence>
<reference evidence="6" key="2">
    <citation type="journal article" date="2023" name="MicrobiologyOpen">
        <title>Genomics of the tumorigenes clade of the family Rhizobiaceae and description of Rhizobium rhododendri sp. nov.</title>
        <authorList>
            <person name="Kuzmanovic N."/>
            <person name="diCenzo G.C."/>
            <person name="Bunk B."/>
            <person name="Sproeer C."/>
            <person name="Fruehling A."/>
            <person name="Neumann-Schaal M."/>
            <person name="Overmann J."/>
            <person name="Smalla K."/>
        </authorList>
    </citation>
    <scope>NUCLEOTIDE SEQUENCE</scope>
    <source>
        <strain evidence="6">Rho-6.2</strain>
    </source>
</reference>
<comment type="subcellular location">
    <subcellularLocation>
        <location evidence="1">Endomembrane system</location>
        <topology evidence="1">Multi-pass membrane protein</topology>
    </subcellularLocation>
</comment>
<sequence>MNAYRAKPLSFPWPPFIYGLAIITAIVADAVIQIPIPGLRSSYFWTLGAALTLIAVWLDLWAMKTLLDRRATVMPHRRSVHLMTTGPFRYTRNPIYLGYTLVTVGSALLTGNPWLLVAALAATVATDYGAIRHEELHLLSRFGCEFEFYCRHTRRWL</sequence>
<name>A0ABY8IKK7_9HYPH</name>
<gene>
    <name evidence="6" type="ORF">PR018_07020</name>
</gene>
<protein>
    <submittedName>
        <fullName evidence="6">Isoprenylcysteine carboxylmethyltransferase family protein</fullName>
    </submittedName>
</protein>
<evidence type="ECO:0000313" key="6">
    <source>
        <dbReference type="EMBL" id="WFS24238.1"/>
    </source>
</evidence>
<dbReference type="Pfam" id="PF04191">
    <property type="entry name" value="PEMT"/>
    <property type="match status" value="1"/>
</dbReference>
<proteinExistence type="predicted"/>
<dbReference type="InterPro" id="IPR007318">
    <property type="entry name" value="Phopholipid_MeTrfase"/>
</dbReference>
<dbReference type="EMBL" id="CP117267">
    <property type="protein sequence ID" value="WFS24238.1"/>
    <property type="molecule type" value="Genomic_DNA"/>
</dbReference>
<keyword evidence="7" id="KW-1185">Reference proteome</keyword>
<dbReference type="Proteomes" id="UP000318939">
    <property type="component" value="Chromosome"/>
</dbReference>
<dbReference type="RefSeq" id="WP_142822750.1">
    <property type="nucleotide sequence ID" value="NZ_CP117267.1"/>
</dbReference>
<evidence type="ECO:0000256" key="2">
    <source>
        <dbReference type="ARBA" id="ARBA00022692"/>
    </source>
</evidence>
<organism evidence="6 7">
    <name type="scientific">Rhizobium rhododendri</name>
    <dbReference type="NCBI Taxonomy" id="2506430"/>
    <lineage>
        <taxon>Bacteria</taxon>
        <taxon>Pseudomonadati</taxon>
        <taxon>Pseudomonadota</taxon>
        <taxon>Alphaproteobacteria</taxon>
        <taxon>Hyphomicrobiales</taxon>
        <taxon>Rhizobiaceae</taxon>
        <taxon>Rhizobium/Agrobacterium group</taxon>
        <taxon>Rhizobium</taxon>
    </lineage>
</organism>